<dbReference type="EMBL" id="UINC01028886">
    <property type="protein sequence ID" value="SVB10679.1"/>
    <property type="molecule type" value="Genomic_DNA"/>
</dbReference>
<proteinExistence type="predicted"/>
<accession>A0A382BAM0</accession>
<organism evidence="1">
    <name type="scientific">marine metagenome</name>
    <dbReference type="NCBI Taxonomy" id="408172"/>
    <lineage>
        <taxon>unclassified sequences</taxon>
        <taxon>metagenomes</taxon>
        <taxon>ecological metagenomes</taxon>
    </lineage>
</organism>
<dbReference type="Pfam" id="PF01016">
    <property type="entry name" value="Ribosomal_L27"/>
    <property type="match status" value="1"/>
</dbReference>
<dbReference type="GO" id="GO:0006412">
    <property type="term" value="P:translation"/>
    <property type="evidence" value="ECO:0007669"/>
    <property type="project" value="InterPro"/>
</dbReference>
<reference evidence="1" key="1">
    <citation type="submission" date="2018-05" db="EMBL/GenBank/DDBJ databases">
        <authorList>
            <person name="Lanie J.A."/>
            <person name="Ng W.-L."/>
            <person name="Kazmierczak K.M."/>
            <person name="Andrzejewski T.M."/>
            <person name="Davidsen T.M."/>
            <person name="Wayne K.J."/>
            <person name="Tettelin H."/>
            <person name="Glass J.I."/>
            <person name="Rusch D."/>
            <person name="Podicherti R."/>
            <person name="Tsui H.-C.T."/>
            <person name="Winkler M.E."/>
        </authorList>
    </citation>
    <scope>NUCLEOTIDE SEQUENCE</scope>
</reference>
<evidence type="ECO:0000313" key="1">
    <source>
        <dbReference type="EMBL" id="SVB10679.1"/>
    </source>
</evidence>
<dbReference type="GO" id="GO:0005840">
    <property type="term" value="C:ribosome"/>
    <property type="evidence" value="ECO:0007669"/>
    <property type="project" value="InterPro"/>
</dbReference>
<protein>
    <recommendedName>
        <fullName evidence="2">50S ribosomal protein L27</fullName>
    </recommendedName>
</protein>
<name>A0A382BAM0_9ZZZZ</name>
<dbReference type="GO" id="GO:0003735">
    <property type="term" value="F:structural constituent of ribosome"/>
    <property type="evidence" value="ECO:0007669"/>
    <property type="project" value="InterPro"/>
</dbReference>
<dbReference type="InterPro" id="IPR001684">
    <property type="entry name" value="Ribosomal_bL27"/>
</dbReference>
<dbReference type="AlphaFoldDB" id="A0A382BAM0"/>
<feature type="non-terminal residue" evidence="1">
    <location>
        <position position="1"/>
    </location>
</feature>
<dbReference type="Gene3D" id="2.40.50.100">
    <property type="match status" value="1"/>
</dbReference>
<sequence length="28" mass="3161">DHTIFATKNGKVAFKKTRIRTFISVIPA</sequence>
<gene>
    <name evidence="1" type="ORF">METZ01_LOCUS163533</name>
</gene>
<evidence type="ECO:0008006" key="2">
    <source>
        <dbReference type="Google" id="ProtNLM"/>
    </source>
</evidence>